<dbReference type="EMBL" id="DS268606">
    <property type="protein sequence ID" value="EFO93499.1"/>
    <property type="molecule type" value="Genomic_DNA"/>
</dbReference>
<reference evidence="1" key="1">
    <citation type="submission" date="2007-07" db="EMBL/GenBank/DDBJ databases">
        <title>PCAP assembly of the Caenorhabditis remanei genome.</title>
        <authorList>
            <consortium name="The Caenorhabditis remanei Sequencing Consortium"/>
            <person name="Wilson R.K."/>
        </authorList>
    </citation>
    <scope>NUCLEOTIDE SEQUENCE [LARGE SCALE GENOMIC DNA]</scope>
    <source>
        <strain evidence="1">PB4641</strain>
    </source>
</reference>
<sequence length="137" mass="15846">MPEGIVGNGDIKAFEDAGIEQLLMTDKPYIYRKERTIQTVRQDEEEAAEEDEVDSIADEFELLETEDLDENLSPKYRNVFTTRGARFHYFCKTVNAIFDALKINENTRMYSLLKHPEDTEILFIVGGLWNSNNCSKK</sequence>
<protein>
    <submittedName>
        <fullName evidence="1">Uncharacterized protein</fullName>
    </submittedName>
</protein>
<accession>E3ND41</accession>
<gene>
    <name evidence="1" type="ORF">CRE_29172</name>
</gene>
<dbReference type="AlphaFoldDB" id="E3ND41"/>
<organism evidence="2">
    <name type="scientific">Caenorhabditis remanei</name>
    <name type="common">Caenorhabditis vulgaris</name>
    <dbReference type="NCBI Taxonomy" id="31234"/>
    <lineage>
        <taxon>Eukaryota</taxon>
        <taxon>Metazoa</taxon>
        <taxon>Ecdysozoa</taxon>
        <taxon>Nematoda</taxon>
        <taxon>Chromadorea</taxon>
        <taxon>Rhabditida</taxon>
        <taxon>Rhabditina</taxon>
        <taxon>Rhabditomorpha</taxon>
        <taxon>Rhabditoidea</taxon>
        <taxon>Rhabditidae</taxon>
        <taxon>Peloderinae</taxon>
        <taxon>Caenorhabditis</taxon>
    </lineage>
</organism>
<name>E3ND41_CAERE</name>
<dbReference type="Proteomes" id="UP000008281">
    <property type="component" value="Unassembled WGS sequence"/>
</dbReference>
<evidence type="ECO:0000313" key="1">
    <source>
        <dbReference type="EMBL" id="EFO93499.1"/>
    </source>
</evidence>
<keyword evidence="2" id="KW-1185">Reference proteome</keyword>
<dbReference type="HOGENOM" id="CLU_1867005_0_0_1"/>
<proteinExistence type="predicted"/>
<evidence type="ECO:0000313" key="2">
    <source>
        <dbReference type="Proteomes" id="UP000008281"/>
    </source>
</evidence>